<accession>A0A7M7HK31</accession>
<dbReference type="GeneID" id="105447434"/>
<keyword evidence="3" id="KW-1185">Reference proteome</keyword>
<dbReference type="RefSeq" id="XP_011683765.1">
    <property type="nucleotide sequence ID" value="XM_011685463.2"/>
</dbReference>
<keyword evidence="1" id="KW-0732">Signal</keyword>
<evidence type="ECO:0000313" key="3">
    <source>
        <dbReference type="Proteomes" id="UP000007110"/>
    </source>
</evidence>
<dbReference type="InParanoid" id="A0A7M7HK31"/>
<feature type="chain" id="PRO_5029758597" evidence="1">
    <location>
        <begin position="20"/>
        <end position="161"/>
    </location>
</feature>
<reference evidence="3" key="1">
    <citation type="submission" date="2015-02" db="EMBL/GenBank/DDBJ databases">
        <title>Genome sequencing for Strongylocentrotus purpuratus.</title>
        <authorList>
            <person name="Murali S."/>
            <person name="Liu Y."/>
            <person name="Vee V."/>
            <person name="English A."/>
            <person name="Wang M."/>
            <person name="Skinner E."/>
            <person name="Han Y."/>
            <person name="Muzny D.M."/>
            <person name="Worley K.C."/>
            <person name="Gibbs R.A."/>
        </authorList>
    </citation>
    <scope>NUCLEOTIDE SEQUENCE</scope>
</reference>
<sequence length="161" mass="18425">MKISIVLALLVLCVVHHEGQTAPAGRNLLQWQSQWRQGQWYPNQQWRSAAQRQQTQWRIDPEERLEQQEEVLENQQELRENTYENQGPLRQTANGQWVSNSQSREVLLGSVNAPLPYAAAGGSTGGSTISLEIDDSYVPSSMTPNAYYRNGYQPWNPNLWD</sequence>
<dbReference type="AlphaFoldDB" id="A0A7M7HK31"/>
<protein>
    <submittedName>
        <fullName evidence="2">Uncharacterized protein</fullName>
    </submittedName>
</protein>
<dbReference type="OrthoDB" id="10553059at2759"/>
<proteinExistence type="predicted"/>
<dbReference type="Proteomes" id="UP000007110">
    <property type="component" value="Unassembled WGS sequence"/>
</dbReference>
<organism evidence="2 3">
    <name type="scientific">Strongylocentrotus purpuratus</name>
    <name type="common">Purple sea urchin</name>
    <dbReference type="NCBI Taxonomy" id="7668"/>
    <lineage>
        <taxon>Eukaryota</taxon>
        <taxon>Metazoa</taxon>
        <taxon>Echinodermata</taxon>
        <taxon>Eleutherozoa</taxon>
        <taxon>Echinozoa</taxon>
        <taxon>Echinoidea</taxon>
        <taxon>Euechinoidea</taxon>
        <taxon>Echinacea</taxon>
        <taxon>Camarodonta</taxon>
        <taxon>Echinidea</taxon>
        <taxon>Strongylocentrotidae</taxon>
        <taxon>Strongylocentrotus</taxon>
    </lineage>
</organism>
<dbReference type="EnsemblMetazoa" id="XM_011685463">
    <property type="protein sequence ID" value="XP_011683765"/>
    <property type="gene ID" value="LOC105447434"/>
</dbReference>
<dbReference type="KEGG" id="spu:105447434"/>
<evidence type="ECO:0000256" key="1">
    <source>
        <dbReference type="SAM" id="SignalP"/>
    </source>
</evidence>
<reference evidence="2" key="2">
    <citation type="submission" date="2021-01" db="UniProtKB">
        <authorList>
            <consortium name="EnsemblMetazoa"/>
        </authorList>
    </citation>
    <scope>IDENTIFICATION</scope>
</reference>
<feature type="signal peptide" evidence="1">
    <location>
        <begin position="1"/>
        <end position="19"/>
    </location>
</feature>
<dbReference type="OMA" id="RNGYQPW"/>
<name>A0A7M7HK31_STRPU</name>
<evidence type="ECO:0000313" key="2">
    <source>
        <dbReference type="EnsemblMetazoa" id="XP_011683765"/>
    </source>
</evidence>